<accession>A0A423FCU5</accession>
<evidence type="ECO:0000313" key="1">
    <source>
        <dbReference type="EMBL" id="ROM54852.1"/>
    </source>
</evidence>
<organism evidence="1 2">
    <name type="scientific">Pseudomonas canadensis</name>
    <dbReference type="NCBI Taxonomy" id="915099"/>
    <lineage>
        <taxon>Bacteria</taxon>
        <taxon>Pseudomonadati</taxon>
        <taxon>Pseudomonadota</taxon>
        <taxon>Gammaproteobacteria</taxon>
        <taxon>Pseudomonadales</taxon>
        <taxon>Pseudomonadaceae</taxon>
        <taxon>Pseudomonas</taxon>
    </lineage>
</organism>
<protein>
    <submittedName>
        <fullName evidence="1">Uncharacterized protein</fullName>
    </submittedName>
</protein>
<name>A0A423FCU5_9PSED</name>
<comment type="caution">
    <text evidence="1">The sequence shown here is derived from an EMBL/GenBank/DDBJ whole genome shotgun (WGS) entry which is preliminary data.</text>
</comment>
<dbReference type="Proteomes" id="UP000283389">
    <property type="component" value="Unassembled WGS sequence"/>
</dbReference>
<evidence type="ECO:0000313" key="2">
    <source>
        <dbReference type="Proteomes" id="UP000283389"/>
    </source>
</evidence>
<gene>
    <name evidence="1" type="ORF">BK649_08285</name>
</gene>
<dbReference type="RefSeq" id="WP_123474891.1">
    <property type="nucleotide sequence ID" value="NZ_CAXAQQ010000006.1"/>
</dbReference>
<sequence>MRYLKAYAQAKDCKGPADTVILQFYQHHSDCPDELVYEVIAVVADTGDKLIELRLGDIAPGALDMDKHQLEMFAIGVLKLNWFNAANHRQRTLTLYADYFGKTGRPNALKLDFYEPMVAGGKASLVYTAAAYDANSDGVLESFTNSDVDRNGVADNADKELIRTLCTVFLKWAWFDLQACRSWSKQEGPCVI</sequence>
<dbReference type="EMBL" id="MOAZ01000005">
    <property type="protein sequence ID" value="ROM54852.1"/>
    <property type="molecule type" value="Genomic_DNA"/>
</dbReference>
<reference evidence="1 2" key="1">
    <citation type="submission" date="2016-10" db="EMBL/GenBank/DDBJ databases">
        <title>Comparative genome analysis of multiple Pseudomonas spp. focuses on biocontrol and plant growth promoting traits.</title>
        <authorList>
            <person name="Tao X.-Y."/>
            <person name="Taylor C.G."/>
        </authorList>
    </citation>
    <scope>NUCLEOTIDE SEQUENCE [LARGE SCALE GENOMIC DNA]</scope>
    <source>
        <strain evidence="1 2">36C8</strain>
    </source>
</reference>
<proteinExistence type="predicted"/>
<dbReference type="AlphaFoldDB" id="A0A423FCU5"/>